<dbReference type="Pfam" id="PF00002">
    <property type="entry name" value="7tm_2"/>
    <property type="match status" value="1"/>
</dbReference>
<feature type="compositionally biased region" description="Polar residues" evidence="12">
    <location>
        <begin position="1126"/>
        <end position="1142"/>
    </location>
</feature>
<evidence type="ECO:0000256" key="14">
    <source>
        <dbReference type="SAM" id="SignalP"/>
    </source>
</evidence>
<dbReference type="InterPro" id="IPR032471">
    <property type="entry name" value="AGRL2-4_GAIN_subdom_A"/>
</dbReference>
<dbReference type="InterPro" id="IPR017981">
    <property type="entry name" value="GPCR_2-like_7TM"/>
</dbReference>
<evidence type="ECO:0000256" key="2">
    <source>
        <dbReference type="ARBA" id="ARBA00010933"/>
    </source>
</evidence>
<comment type="similarity">
    <text evidence="2">Belongs to the G-protein coupled receptor 2 family. LN-TM7 subfamily.</text>
</comment>
<evidence type="ECO:0000256" key="1">
    <source>
        <dbReference type="ARBA" id="ARBA00004651"/>
    </source>
</evidence>
<organism evidence="18">
    <name type="scientific">Ixodes ricinus</name>
    <name type="common">Common tick</name>
    <name type="synonym">Acarus ricinus</name>
    <dbReference type="NCBI Taxonomy" id="34613"/>
    <lineage>
        <taxon>Eukaryota</taxon>
        <taxon>Metazoa</taxon>
        <taxon>Ecdysozoa</taxon>
        <taxon>Arthropoda</taxon>
        <taxon>Chelicerata</taxon>
        <taxon>Arachnida</taxon>
        <taxon>Acari</taxon>
        <taxon>Parasitiformes</taxon>
        <taxon>Ixodida</taxon>
        <taxon>Ixodoidea</taxon>
        <taxon>Ixodidae</taxon>
        <taxon>Ixodinae</taxon>
        <taxon>Ixodes</taxon>
    </lineage>
</organism>
<feature type="compositionally biased region" description="Pro residues" evidence="12">
    <location>
        <begin position="176"/>
        <end position="189"/>
    </location>
</feature>
<dbReference type="FunFam" id="2.60.120.740:FF:000001">
    <property type="entry name" value="Adhesion G protein-coupled receptor L2"/>
    <property type="match status" value="1"/>
</dbReference>
<feature type="region of interest" description="Disordered" evidence="12">
    <location>
        <begin position="1013"/>
        <end position="1032"/>
    </location>
</feature>
<evidence type="ECO:0000259" key="17">
    <source>
        <dbReference type="PROSITE" id="PS50261"/>
    </source>
</evidence>
<feature type="compositionally biased region" description="Basic and acidic residues" evidence="12">
    <location>
        <begin position="1016"/>
        <end position="1029"/>
    </location>
</feature>
<keyword evidence="8 13" id="KW-0472">Membrane</keyword>
<keyword evidence="4 13" id="KW-0812">Transmembrane</keyword>
<protein>
    <submittedName>
        <fullName evidence="18">Putative g protein-coupled receptor</fullName>
    </submittedName>
</protein>
<dbReference type="AlphaFoldDB" id="A0A147BB72"/>
<evidence type="ECO:0000256" key="3">
    <source>
        <dbReference type="ARBA" id="ARBA00022475"/>
    </source>
</evidence>
<reference evidence="18" key="1">
    <citation type="journal article" date="2018" name="PLoS Negl. Trop. Dis.">
        <title>Sialome diversity of ticks revealed by RNAseq of single tick salivary glands.</title>
        <authorList>
            <person name="Perner J."/>
            <person name="Kropackova S."/>
            <person name="Kopacek P."/>
            <person name="Ribeiro J.M."/>
        </authorList>
    </citation>
    <scope>NUCLEOTIDE SEQUENCE</scope>
    <source>
        <strain evidence="18">Siblings of single egg batch collected in Ceske Budejovice</strain>
        <tissue evidence="18">Salivary glands</tissue>
    </source>
</reference>
<keyword evidence="10 18" id="KW-0675">Receptor</keyword>
<evidence type="ECO:0000256" key="9">
    <source>
        <dbReference type="ARBA" id="ARBA00023157"/>
    </source>
</evidence>
<evidence type="ECO:0000259" key="15">
    <source>
        <dbReference type="PROSITE" id="PS50221"/>
    </source>
</evidence>
<dbReference type="SUPFAM" id="SSF81321">
    <property type="entry name" value="Family A G protein-coupled receptor-like"/>
    <property type="match status" value="1"/>
</dbReference>
<dbReference type="Gene3D" id="2.60.220.50">
    <property type="match status" value="1"/>
</dbReference>
<dbReference type="GO" id="GO:0005886">
    <property type="term" value="C:plasma membrane"/>
    <property type="evidence" value="ECO:0007669"/>
    <property type="project" value="UniProtKB-SubCell"/>
</dbReference>
<feature type="compositionally biased region" description="Basic and acidic residues" evidence="12">
    <location>
        <begin position="240"/>
        <end position="266"/>
    </location>
</feature>
<feature type="domain" description="GAIN-B" evidence="15">
    <location>
        <begin position="516"/>
        <end position="692"/>
    </location>
</feature>
<keyword evidence="5" id="KW-0430">Lectin</keyword>
<dbReference type="PANTHER" id="PTHR12011:SF347">
    <property type="entry name" value="FI21270P1-RELATED"/>
    <property type="match status" value="1"/>
</dbReference>
<feature type="chain" id="PRO_5007542089" evidence="14">
    <location>
        <begin position="27"/>
        <end position="1248"/>
    </location>
</feature>
<evidence type="ECO:0000256" key="11">
    <source>
        <dbReference type="ARBA" id="ARBA00023224"/>
    </source>
</evidence>
<name>A0A147BB72_IXORI</name>
<dbReference type="Gene3D" id="1.25.40.610">
    <property type="match status" value="1"/>
</dbReference>
<comment type="subcellular location">
    <subcellularLocation>
        <location evidence="1">Cell membrane</location>
        <topology evidence="1">Multi-pass membrane protein</topology>
    </subcellularLocation>
</comment>
<feature type="transmembrane region" description="Helical" evidence="13">
    <location>
        <begin position="702"/>
        <end position="722"/>
    </location>
</feature>
<keyword evidence="6 13" id="KW-1133">Transmembrane helix</keyword>
<dbReference type="GO" id="GO:0030246">
    <property type="term" value="F:carbohydrate binding"/>
    <property type="evidence" value="ECO:0007669"/>
    <property type="project" value="UniProtKB-KW"/>
</dbReference>
<feature type="compositionally biased region" description="Basic and acidic residues" evidence="12">
    <location>
        <begin position="1210"/>
        <end position="1227"/>
    </location>
</feature>
<feature type="region of interest" description="Disordered" evidence="12">
    <location>
        <begin position="1125"/>
        <end position="1148"/>
    </location>
</feature>
<keyword evidence="3" id="KW-1003">Cell membrane</keyword>
<evidence type="ECO:0000259" key="16">
    <source>
        <dbReference type="PROSITE" id="PS50228"/>
    </source>
</evidence>
<sequence length="1248" mass="136812">MKLQALVWAWRFHCFLWLCAAGPASARRGAGGAGGGAGGAGGGSVYKTAYACEGSQLSFACPEGQLIALIRANYGRFSISICNEHGTLDWSVDCKSNRSYNVIRERCHLNTSCRVLVDSLTFGDPCPGTFKYLEVQFRCQLESPTTTSSTTPFSTSTTSTTARPHIIIPATQYQRPPAPLMPTSPPSPAVPSTTRNTFGDHRIPSSSTTMSLTPTTSTTTSAPPVVERSSARPQGPGQSFDRDRHHNGSDKDQKRPETATETERRKAIPKSGTMSSEDEEASSTTVGGDGWGGRFGAVSSTDRPIPNDVPPLGRGRYQDPDRAVAAESGFPLLHRDFCPPMQSRNSFWNWTRAGDVAVQRCPNGAIGHARWNCAPGNPPSWESDVPDLSACYSVWMENLKSRTEDGDSVVSLAVELEVITRTKSLLGGDILQTAGVVQRLLGRMTRKLEDIPDERQRYQVVKELLQSTVEVSSNLLEDYQRDSWMELPPRERRRVAGALLEALDNSTWLLADTRNAAFTFSRAHGNVLVSVRLVETWAASEIRFPAHEDVHGTVWMRMQDSLVFPPQALLGSARNGVVKLVFLAYRNIEDFLGPELLSSSEASSSDRIINSRVIAASVNSHHMLKLHQPVLITFQHREVENVTNPRCVFWSFDAEDWLTEGCWLKETNESHTLCACNHLTNFALAMDRRPPKLSASEQKLQLVVYASFATCMVLLIATGLTLQAFRSLKGERVTIHKNLCFCLLLTEALLASGLGGHPHRVVCGVLAGFLHYFWLASFFWVLLGGFQLYTVLLDVLGTEPPSSRLRWYYLLAYAAPAVIVCVSAGISPISYGVVPFASGTGRGACWIDMEGYQLWSFVGPAAFCALLCLIFLALVFCKAHRRVDPHATLKSKEQERIAGTRSLSVDSSLVLVSLCLASAFAQLYVSRGTLVHSCVFAVLNVVLGVAVLVFCCLRNEKVKRALGRRLPCGFPGSRLGSSSGGSGPSQDAGSHQQGLYVHANGVVLPYSSTQQSWSSQKEHESSEVTHDNRNCATQGLPSIATVTNSYQGEEHPLRSWICNAWPPAQQQESLQQPRGPPPDCLPYLQGHWPPAPYPPHSESSWKPPDAYSRTDHVYETIDEEVPDSWRCQSLQPRHGPRQSSYRSLGRPAGLNNVNAAADRTILGSLTAVLTSSPRSRHLPIIGDSCLRQQVAYSGIKSPSESERSSSSLTEEERTESAALEDRCRGRDVWSSGGCQRSDVYVPEGVEHF</sequence>
<feature type="region of interest" description="Disordered" evidence="12">
    <location>
        <begin position="144"/>
        <end position="319"/>
    </location>
</feature>
<dbReference type="InterPro" id="IPR000922">
    <property type="entry name" value="Lectin_gal-bd_dom"/>
</dbReference>
<feature type="region of interest" description="Disordered" evidence="12">
    <location>
        <begin position="1193"/>
        <end position="1233"/>
    </location>
</feature>
<feature type="transmembrane region" description="Helical" evidence="13">
    <location>
        <begin position="772"/>
        <end position="796"/>
    </location>
</feature>
<evidence type="ECO:0000256" key="10">
    <source>
        <dbReference type="ARBA" id="ARBA00023170"/>
    </source>
</evidence>
<feature type="transmembrane region" description="Helical" evidence="13">
    <location>
        <begin position="898"/>
        <end position="924"/>
    </location>
</feature>
<dbReference type="PROSITE" id="PS50221">
    <property type="entry name" value="GAIN_B"/>
    <property type="match status" value="1"/>
</dbReference>
<feature type="transmembrane region" description="Helical" evidence="13">
    <location>
        <begin position="930"/>
        <end position="953"/>
    </location>
</feature>
<evidence type="ECO:0000313" key="18">
    <source>
        <dbReference type="EMBL" id="JAR88020.1"/>
    </source>
</evidence>
<keyword evidence="11" id="KW-0807">Transducer</keyword>
<dbReference type="Pfam" id="PF01825">
    <property type="entry name" value="GPS"/>
    <property type="match status" value="1"/>
</dbReference>
<evidence type="ECO:0000256" key="8">
    <source>
        <dbReference type="ARBA" id="ARBA00023136"/>
    </source>
</evidence>
<dbReference type="PROSITE" id="PS50228">
    <property type="entry name" value="SUEL_LECTIN"/>
    <property type="match status" value="1"/>
</dbReference>
<feature type="compositionally biased region" description="Low complexity" evidence="12">
    <location>
        <begin position="204"/>
        <end position="224"/>
    </location>
</feature>
<feature type="domain" description="SUEL-type lectin" evidence="16">
    <location>
        <begin position="51"/>
        <end position="140"/>
    </location>
</feature>
<dbReference type="SMART" id="SM00303">
    <property type="entry name" value="GPS"/>
    <property type="match status" value="1"/>
</dbReference>
<feature type="transmembrane region" description="Helical" evidence="13">
    <location>
        <begin position="808"/>
        <end position="834"/>
    </location>
</feature>
<dbReference type="EMBL" id="GEGO01007384">
    <property type="protein sequence ID" value="JAR88020.1"/>
    <property type="molecule type" value="Transcribed_RNA"/>
</dbReference>
<feature type="signal peptide" evidence="14">
    <location>
        <begin position="1"/>
        <end position="26"/>
    </location>
</feature>
<dbReference type="InterPro" id="IPR000832">
    <property type="entry name" value="GPCR_2_secretin-like"/>
</dbReference>
<dbReference type="Gene3D" id="1.20.1070.10">
    <property type="entry name" value="Rhodopsin 7-helix transmembrane proteins"/>
    <property type="match status" value="1"/>
</dbReference>
<evidence type="ECO:0000256" key="4">
    <source>
        <dbReference type="ARBA" id="ARBA00022692"/>
    </source>
</evidence>
<feature type="transmembrane region" description="Helical" evidence="13">
    <location>
        <begin position="734"/>
        <end position="752"/>
    </location>
</feature>
<feature type="transmembrane region" description="Helical" evidence="13">
    <location>
        <begin position="854"/>
        <end position="877"/>
    </location>
</feature>
<dbReference type="InterPro" id="IPR000203">
    <property type="entry name" value="GPS"/>
</dbReference>
<dbReference type="GO" id="GO:0007166">
    <property type="term" value="P:cell surface receptor signaling pathway"/>
    <property type="evidence" value="ECO:0007669"/>
    <property type="project" value="InterPro"/>
</dbReference>
<dbReference type="InterPro" id="IPR046338">
    <property type="entry name" value="GAIN_dom_sf"/>
</dbReference>
<evidence type="ECO:0000256" key="13">
    <source>
        <dbReference type="SAM" id="Phobius"/>
    </source>
</evidence>
<dbReference type="InterPro" id="IPR043159">
    <property type="entry name" value="Lectin_gal-bd_sf"/>
</dbReference>
<dbReference type="Gene3D" id="2.60.120.740">
    <property type="match status" value="1"/>
</dbReference>
<evidence type="ECO:0000256" key="5">
    <source>
        <dbReference type="ARBA" id="ARBA00022734"/>
    </source>
</evidence>
<keyword evidence="7" id="KW-0297">G-protein coupled receptor</keyword>
<dbReference type="Pfam" id="PF02140">
    <property type="entry name" value="SUEL_Lectin"/>
    <property type="match status" value="1"/>
</dbReference>
<dbReference type="InterPro" id="IPR036445">
    <property type="entry name" value="GPCR_2_extracell_dom_sf"/>
</dbReference>
<keyword evidence="14" id="KW-0732">Signal</keyword>
<dbReference type="PROSITE" id="PS50261">
    <property type="entry name" value="G_PROTEIN_RECEP_F2_4"/>
    <property type="match status" value="1"/>
</dbReference>
<dbReference type="Gene3D" id="4.10.1240.10">
    <property type="entry name" value="GPCR, family 2, extracellular hormone receptor domain"/>
    <property type="match status" value="1"/>
</dbReference>
<evidence type="ECO:0000256" key="7">
    <source>
        <dbReference type="ARBA" id="ARBA00023040"/>
    </source>
</evidence>
<feature type="compositionally biased region" description="Low complexity" evidence="12">
    <location>
        <begin position="144"/>
        <end position="161"/>
    </location>
</feature>
<dbReference type="CDD" id="cd22830">
    <property type="entry name" value="Gal_Rha_Lectin_dCirl"/>
    <property type="match status" value="1"/>
</dbReference>
<accession>A0A147BB72</accession>
<dbReference type="Pfam" id="PF16489">
    <property type="entry name" value="GAIN"/>
    <property type="match status" value="1"/>
</dbReference>
<keyword evidence="9" id="KW-1015">Disulfide bond</keyword>
<evidence type="ECO:0000256" key="6">
    <source>
        <dbReference type="ARBA" id="ARBA00022989"/>
    </source>
</evidence>
<dbReference type="PANTHER" id="PTHR12011">
    <property type="entry name" value="ADHESION G-PROTEIN COUPLED RECEPTOR"/>
    <property type="match status" value="1"/>
</dbReference>
<proteinExistence type="inferred from homology"/>
<evidence type="ECO:0000256" key="12">
    <source>
        <dbReference type="SAM" id="MobiDB-lite"/>
    </source>
</evidence>
<dbReference type="GO" id="GO:0004930">
    <property type="term" value="F:G protein-coupled receptor activity"/>
    <property type="evidence" value="ECO:0007669"/>
    <property type="project" value="UniProtKB-KW"/>
</dbReference>
<dbReference type="InterPro" id="IPR057244">
    <property type="entry name" value="GAIN_B"/>
</dbReference>
<feature type="domain" description="G-protein coupled receptors family 2 profile 2" evidence="17">
    <location>
        <begin position="700"/>
        <end position="955"/>
    </location>
</feature>